<dbReference type="Pfam" id="PF03450">
    <property type="entry name" value="CO_deh_flav_C"/>
    <property type="match status" value="1"/>
</dbReference>
<dbReference type="FunFam" id="3.30.465.10:FF:000017">
    <property type="entry name" value="Xanthine dehydrogenase, FAD binding subunit"/>
    <property type="match status" value="1"/>
</dbReference>
<evidence type="ECO:0000259" key="4">
    <source>
        <dbReference type="PROSITE" id="PS51387"/>
    </source>
</evidence>
<comment type="caution">
    <text evidence="5">The sequence shown here is derived from an EMBL/GenBank/DDBJ whole genome shotgun (WGS) entry which is preliminary data.</text>
</comment>
<dbReference type="InterPro" id="IPR002346">
    <property type="entry name" value="Mopterin_DH_FAD-bd"/>
</dbReference>
<gene>
    <name evidence="5" type="primary">cutM_1</name>
    <name evidence="5" type="ORF">GALL_195030</name>
</gene>
<keyword evidence="1" id="KW-0285">Flavoprotein</keyword>
<name>A0A1J5RQF4_9ZZZZ</name>
<dbReference type="SMART" id="SM01092">
    <property type="entry name" value="CO_deh_flav_C"/>
    <property type="match status" value="1"/>
</dbReference>
<dbReference type="AlphaFoldDB" id="A0A1J5RQF4"/>
<dbReference type="InterPro" id="IPR036318">
    <property type="entry name" value="FAD-bd_PCMH-like_sf"/>
</dbReference>
<dbReference type="InterPro" id="IPR016166">
    <property type="entry name" value="FAD-bd_PCMH"/>
</dbReference>
<evidence type="ECO:0000313" key="5">
    <source>
        <dbReference type="EMBL" id="OIQ98528.1"/>
    </source>
</evidence>
<dbReference type="PROSITE" id="PS51387">
    <property type="entry name" value="FAD_PCMH"/>
    <property type="match status" value="1"/>
</dbReference>
<dbReference type="Gene3D" id="3.30.390.50">
    <property type="entry name" value="CO dehydrogenase flavoprotein, C-terminal domain"/>
    <property type="match status" value="1"/>
</dbReference>
<dbReference type="PANTHER" id="PTHR42659:SF2">
    <property type="entry name" value="XANTHINE DEHYDROGENASE SUBUNIT C-RELATED"/>
    <property type="match status" value="1"/>
</dbReference>
<dbReference type="EC" id="1.2.99.2" evidence="5"/>
<dbReference type="InterPro" id="IPR016169">
    <property type="entry name" value="FAD-bd_PCMH_sub2"/>
</dbReference>
<keyword evidence="2" id="KW-0274">FAD</keyword>
<dbReference type="PANTHER" id="PTHR42659">
    <property type="entry name" value="XANTHINE DEHYDROGENASE SUBUNIT C-RELATED"/>
    <property type="match status" value="1"/>
</dbReference>
<evidence type="ECO:0000256" key="3">
    <source>
        <dbReference type="ARBA" id="ARBA00023002"/>
    </source>
</evidence>
<feature type="domain" description="FAD-binding PCMH-type" evidence="4">
    <location>
        <begin position="1"/>
        <end position="177"/>
    </location>
</feature>
<sequence>MIPPSFGYSAPRTLPEALQLMVQHGDAAKILAGGHSLLPMMKLRFAEPGHLIDINRIPELKGIREENGLIKIGAMTTENELIDSVLLQQKVPLLPEAARLIADPQVRNRGTIGGDIAHGDPGNDHPAISIALDATFILTGPRGQRNVAAANFFLGTYMTDMQSDEILTSIHVKPFSTNKTGSAYCKLKRKTGDFATAGAAVVLEISAGVVSLARIALTNVAPTALNAKAAAAALVGKPLTDASIKAAVDAAMAICDPAEDLRGDIEYKTAMAGEMTKRAIRLAASRCK</sequence>
<dbReference type="Gene3D" id="3.30.43.10">
    <property type="entry name" value="Uridine Diphospho-n-acetylenolpyruvylglucosamine Reductase, domain 2"/>
    <property type="match status" value="1"/>
</dbReference>
<dbReference type="InterPro" id="IPR005107">
    <property type="entry name" value="CO_DH_flav_C"/>
</dbReference>
<dbReference type="InterPro" id="IPR036683">
    <property type="entry name" value="CO_DH_flav_C_dom_sf"/>
</dbReference>
<dbReference type="GO" id="GO:0071949">
    <property type="term" value="F:FAD binding"/>
    <property type="evidence" value="ECO:0007669"/>
    <property type="project" value="InterPro"/>
</dbReference>
<dbReference type="Gene3D" id="3.30.465.10">
    <property type="match status" value="1"/>
</dbReference>
<dbReference type="InterPro" id="IPR016167">
    <property type="entry name" value="FAD-bd_PCMH_sub1"/>
</dbReference>
<dbReference type="EMBL" id="MLJW01000118">
    <property type="protein sequence ID" value="OIQ98528.1"/>
    <property type="molecule type" value="Genomic_DNA"/>
</dbReference>
<dbReference type="InterPro" id="IPR051312">
    <property type="entry name" value="Diverse_Substr_Oxidored"/>
</dbReference>
<proteinExistence type="predicted"/>
<evidence type="ECO:0000256" key="1">
    <source>
        <dbReference type="ARBA" id="ARBA00022630"/>
    </source>
</evidence>
<reference evidence="5" key="1">
    <citation type="submission" date="2016-10" db="EMBL/GenBank/DDBJ databases">
        <title>Sequence of Gallionella enrichment culture.</title>
        <authorList>
            <person name="Poehlein A."/>
            <person name="Muehling M."/>
            <person name="Daniel R."/>
        </authorList>
    </citation>
    <scope>NUCLEOTIDE SEQUENCE</scope>
</reference>
<dbReference type="GO" id="GO:0016491">
    <property type="term" value="F:oxidoreductase activity"/>
    <property type="evidence" value="ECO:0007669"/>
    <property type="project" value="UniProtKB-KW"/>
</dbReference>
<dbReference type="SUPFAM" id="SSF56176">
    <property type="entry name" value="FAD-binding/transporter-associated domain-like"/>
    <property type="match status" value="1"/>
</dbReference>
<evidence type="ECO:0000256" key="2">
    <source>
        <dbReference type="ARBA" id="ARBA00022827"/>
    </source>
</evidence>
<dbReference type="Pfam" id="PF00941">
    <property type="entry name" value="FAD_binding_5"/>
    <property type="match status" value="1"/>
</dbReference>
<dbReference type="SUPFAM" id="SSF55447">
    <property type="entry name" value="CO dehydrogenase flavoprotein C-terminal domain-like"/>
    <property type="match status" value="1"/>
</dbReference>
<protein>
    <submittedName>
        <fullName evidence="5">Carbon monoxide dehydrogenase medium chain</fullName>
        <ecNumber evidence="5">1.2.99.2</ecNumber>
    </submittedName>
</protein>
<organism evidence="5">
    <name type="scientific">mine drainage metagenome</name>
    <dbReference type="NCBI Taxonomy" id="410659"/>
    <lineage>
        <taxon>unclassified sequences</taxon>
        <taxon>metagenomes</taxon>
        <taxon>ecological metagenomes</taxon>
    </lineage>
</organism>
<accession>A0A1J5RQF4</accession>
<keyword evidence="3 5" id="KW-0560">Oxidoreductase</keyword>